<feature type="region of interest" description="Disordered" evidence="1">
    <location>
        <begin position="1"/>
        <end position="28"/>
    </location>
</feature>
<dbReference type="AlphaFoldDB" id="A0A8X8AXG2"/>
<gene>
    <name evidence="2" type="ORF">Bca52824_017514</name>
</gene>
<evidence type="ECO:0000313" key="2">
    <source>
        <dbReference type="EMBL" id="KAG2314392.1"/>
    </source>
</evidence>
<protein>
    <submittedName>
        <fullName evidence="2">Uncharacterized protein</fullName>
    </submittedName>
</protein>
<evidence type="ECO:0000256" key="1">
    <source>
        <dbReference type="SAM" id="MobiDB-lite"/>
    </source>
</evidence>
<dbReference type="Proteomes" id="UP000886595">
    <property type="component" value="Unassembled WGS sequence"/>
</dbReference>
<evidence type="ECO:0000313" key="3">
    <source>
        <dbReference type="Proteomes" id="UP000886595"/>
    </source>
</evidence>
<keyword evidence="3" id="KW-1185">Reference proteome</keyword>
<organism evidence="2 3">
    <name type="scientific">Brassica carinata</name>
    <name type="common">Ethiopian mustard</name>
    <name type="synonym">Abyssinian cabbage</name>
    <dbReference type="NCBI Taxonomy" id="52824"/>
    <lineage>
        <taxon>Eukaryota</taxon>
        <taxon>Viridiplantae</taxon>
        <taxon>Streptophyta</taxon>
        <taxon>Embryophyta</taxon>
        <taxon>Tracheophyta</taxon>
        <taxon>Spermatophyta</taxon>
        <taxon>Magnoliopsida</taxon>
        <taxon>eudicotyledons</taxon>
        <taxon>Gunneridae</taxon>
        <taxon>Pentapetalae</taxon>
        <taxon>rosids</taxon>
        <taxon>malvids</taxon>
        <taxon>Brassicales</taxon>
        <taxon>Brassicaceae</taxon>
        <taxon>Brassiceae</taxon>
        <taxon>Brassica</taxon>
    </lineage>
</organism>
<comment type="caution">
    <text evidence="2">The sequence shown here is derived from an EMBL/GenBank/DDBJ whole genome shotgun (WGS) entry which is preliminary data.</text>
</comment>
<dbReference type="OrthoDB" id="10490653at2759"/>
<name>A0A8X8AXG2_BRACI</name>
<accession>A0A8X8AXG2</accession>
<reference evidence="2 3" key="1">
    <citation type="submission" date="2020-02" db="EMBL/GenBank/DDBJ databases">
        <authorList>
            <person name="Ma Q."/>
            <person name="Huang Y."/>
            <person name="Song X."/>
            <person name="Pei D."/>
        </authorList>
    </citation>
    <scope>NUCLEOTIDE SEQUENCE [LARGE SCALE GENOMIC DNA]</scope>
    <source>
        <strain evidence="2">Sxm20200214</strain>
        <tissue evidence="2">Leaf</tissue>
    </source>
</reference>
<proteinExistence type="predicted"/>
<sequence>MRRRRRARFGALDPAIDPPVRAEQSDHQEMTSCSIHLPRCPACKSPPVKLKSTAGRTGLLDMFLSAQAQSLTTNITMYESWDCSIGSFRSHPDCLP</sequence>
<dbReference type="EMBL" id="JAAMPC010000004">
    <property type="protein sequence ID" value="KAG2314392.1"/>
    <property type="molecule type" value="Genomic_DNA"/>
</dbReference>